<dbReference type="HOGENOM" id="CLU_1340877_0_0_11"/>
<accession>C6WGB2</accession>
<dbReference type="SMART" id="SM00450">
    <property type="entry name" value="RHOD"/>
    <property type="match status" value="1"/>
</dbReference>
<feature type="compositionally biased region" description="Low complexity" evidence="1">
    <location>
        <begin position="31"/>
        <end position="49"/>
    </location>
</feature>
<feature type="compositionally biased region" description="Gly residues" evidence="1">
    <location>
        <begin position="70"/>
        <end position="84"/>
    </location>
</feature>
<sequence length="204" mass="20683">MSESELHTARPEDAGVGSAEARSAEARRAEAGVADPAGAGSAGAGALDARLARAREGLDRLSPQRLHELLGGGRGGEPGDGPGGTPDDVSGDAPDGGPGRAADVLVVDIRPEHNRAAEGEIPGSVPVERIVLEWRLDPFGGFRLPGFTAATRVVVVCNEGYASSLAARDLRELGLPLATDLAGGFRGYAAAGLPVRPGPTDAVR</sequence>
<feature type="domain" description="Rhodanese" evidence="2">
    <location>
        <begin position="100"/>
        <end position="197"/>
    </location>
</feature>
<protein>
    <submittedName>
        <fullName evidence="3">Rhodanese domain protein</fullName>
    </submittedName>
</protein>
<proteinExistence type="predicted"/>
<reference evidence="3 4" key="1">
    <citation type="journal article" date="2009" name="Stand. Genomic Sci.">
        <title>Complete genome sequence of Actinosynnema mirum type strain (101).</title>
        <authorList>
            <person name="Land M."/>
            <person name="Lapidus A."/>
            <person name="Mayilraj S."/>
            <person name="Chen F."/>
            <person name="Copeland A."/>
            <person name="Del Rio T.G."/>
            <person name="Nolan M."/>
            <person name="Lucas S."/>
            <person name="Tice H."/>
            <person name="Cheng J.F."/>
            <person name="Chertkov O."/>
            <person name="Bruce D."/>
            <person name="Goodwin L."/>
            <person name="Pitluck S."/>
            <person name="Rohde M."/>
            <person name="Goker M."/>
            <person name="Pati A."/>
            <person name="Ivanova N."/>
            <person name="Mavromatis K."/>
            <person name="Chen A."/>
            <person name="Palaniappan K."/>
            <person name="Hauser L."/>
            <person name="Chang Y.J."/>
            <person name="Jeffries C.C."/>
            <person name="Brettin T."/>
            <person name="Detter J.C."/>
            <person name="Han C."/>
            <person name="Chain P."/>
            <person name="Tindall B.J."/>
            <person name="Bristow J."/>
            <person name="Eisen J.A."/>
            <person name="Markowitz V."/>
            <person name="Hugenholtz P."/>
            <person name="Kyrpides N.C."/>
            <person name="Klenk H.P."/>
        </authorList>
    </citation>
    <scope>NUCLEOTIDE SEQUENCE [LARGE SCALE GENOMIC DNA]</scope>
    <source>
        <strain evidence="4">ATCC 29888 / DSM 43827 / JCM 3225 / NBRC 14064 / NCIMB 13271 / NRRL B-12336 / IMRU 3971 / 101</strain>
    </source>
</reference>
<name>C6WGB2_ACTMD</name>
<feature type="compositionally biased region" description="Basic and acidic residues" evidence="1">
    <location>
        <begin position="50"/>
        <end position="59"/>
    </location>
</feature>
<dbReference type="Pfam" id="PF00581">
    <property type="entry name" value="Rhodanese"/>
    <property type="match status" value="1"/>
</dbReference>
<dbReference type="EMBL" id="CP001630">
    <property type="protein sequence ID" value="ACU39876.1"/>
    <property type="molecule type" value="Genomic_DNA"/>
</dbReference>
<dbReference type="InterPro" id="IPR036873">
    <property type="entry name" value="Rhodanese-like_dom_sf"/>
</dbReference>
<dbReference type="Gene3D" id="3.40.250.10">
    <property type="entry name" value="Rhodanese-like domain"/>
    <property type="match status" value="1"/>
</dbReference>
<feature type="region of interest" description="Disordered" evidence="1">
    <location>
        <begin position="1"/>
        <end position="101"/>
    </location>
</feature>
<dbReference type="STRING" id="446462.Amir_6069"/>
<dbReference type="InterPro" id="IPR001763">
    <property type="entry name" value="Rhodanese-like_dom"/>
</dbReference>
<gene>
    <name evidence="3" type="ordered locus">Amir_6069</name>
</gene>
<dbReference type="PROSITE" id="PS50206">
    <property type="entry name" value="RHODANESE_3"/>
    <property type="match status" value="1"/>
</dbReference>
<organism evidence="3 4">
    <name type="scientific">Actinosynnema mirum (strain ATCC 29888 / DSM 43827 / JCM 3225 / NBRC 14064 / NCIMB 13271 / NRRL B-12336 / IMRU 3971 / 101)</name>
    <dbReference type="NCBI Taxonomy" id="446462"/>
    <lineage>
        <taxon>Bacteria</taxon>
        <taxon>Bacillati</taxon>
        <taxon>Actinomycetota</taxon>
        <taxon>Actinomycetes</taxon>
        <taxon>Pseudonocardiales</taxon>
        <taxon>Pseudonocardiaceae</taxon>
        <taxon>Actinosynnema</taxon>
    </lineage>
</organism>
<evidence type="ECO:0000259" key="2">
    <source>
        <dbReference type="PROSITE" id="PS50206"/>
    </source>
</evidence>
<dbReference type="AlphaFoldDB" id="C6WGB2"/>
<keyword evidence="4" id="KW-1185">Reference proteome</keyword>
<evidence type="ECO:0000313" key="3">
    <source>
        <dbReference type="EMBL" id="ACU39876.1"/>
    </source>
</evidence>
<dbReference type="KEGG" id="ami:Amir_6069"/>
<dbReference type="eggNOG" id="COG0607">
    <property type="taxonomic scope" value="Bacteria"/>
</dbReference>
<evidence type="ECO:0000313" key="4">
    <source>
        <dbReference type="Proteomes" id="UP000002213"/>
    </source>
</evidence>
<feature type="compositionally biased region" description="Basic and acidic residues" evidence="1">
    <location>
        <begin position="1"/>
        <end position="13"/>
    </location>
</feature>
<dbReference type="SUPFAM" id="SSF52821">
    <property type="entry name" value="Rhodanese/Cell cycle control phosphatase"/>
    <property type="match status" value="1"/>
</dbReference>
<evidence type="ECO:0000256" key="1">
    <source>
        <dbReference type="SAM" id="MobiDB-lite"/>
    </source>
</evidence>
<dbReference type="Proteomes" id="UP000002213">
    <property type="component" value="Chromosome"/>
</dbReference>